<dbReference type="EMBL" id="CAEZWR010000175">
    <property type="protein sequence ID" value="CAB4674511.1"/>
    <property type="molecule type" value="Genomic_DNA"/>
</dbReference>
<dbReference type="AlphaFoldDB" id="A0A6J6MK11"/>
<protein>
    <submittedName>
        <fullName evidence="2">Unannotated protein</fullName>
    </submittedName>
</protein>
<feature type="compositionally biased region" description="Polar residues" evidence="1">
    <location>
        <begin position="112"/>
        <end position="126"/>
    </location>
</feature>
<gene>
    <name evidence="2" type="ORF">UFOPK2282_01267</name>
</gene>
<name>A0A6J6MK11_9ZZZZ</name>
<evidence type="ECO:0000256" key="1">
    <source>
        <dbReference type="SAM" id="MobiDB-lite"/>
    </source>
</evidence>
<evidence type="ECO:0000313" key="2">
    <source>
        <dbReference type="EMBL" id="CAB4674511.1"/>
    </source>
</evidence>
<organism evidence="2">
    <name type="scientific">freshwater metagenome</name>
    <dbReference type="NCBI Taxonomy" id="449393"/>
    <lineage>
        <taxon>unclassified sequences</taxon>
        <taxon>metagenomes</taxon>
        <taxon>ecological metagenomes</taxon>
    </lineage>
</organism>
<accession>A0A6J6MK11</accession>
<sequence>MPLYTMVRADSDGKYTLVSRSARLRSAKATRSSSMPPIAGLVEATNNCSKVGMTSRAVEPIIELFVGTGRQPRTFNPSVSAIAAIAALTATTSVGSCGRYAVPAAYIPAAGSSKSTTARKNSSGTRNKMPAPSPLSGSAPVAPRCSRFTSAVRAFCTMS</sequence>
<reference evidence="2" key="1">
    <citation type="submission" date="2020-05" db="EMBL/GenBank/DDBJ databases">
        <authorList>
            <person name="Chiriac C."/>
            <person name="Salcher M."/>
            <person name="Ghai R."/>
            <person name="Kavagutti S V."/>
        </authorList>
    </citation>
    <scope>NUCLEOTIDE SEQUENCE</scope>
</reference>
<feature type="region of interest" description="Disordered" evidence="1">
    <location>
        <begin position="112"/>
        <end position="139"/>
    </location>
</feature>
<proteinExistence type="predicted"/>